<comment type="caution">
    <text evidence="1">The sequence shown here is derived from an EMBL/GenBank/DDBJ whole genome shotgun (WGS) entry which is preliminary data.</text>
</comment>
<keyword evidence="2" id="KW-1185">Reference proteome</keyword>
<accession>A0ABQ2YBE7</accession>
<proteinExistence type="predicted"/>
<reference evidence="2" key="1">
    <citation type="journal article" date="2019" name="Int. J. Syst. Evol. Microbiol.">
        <title>The Global Catalogue of Microorganisms (GCM) 10K type strain sequencing project: providing services to taxonomists for standard genome sequencing and annotation.</title>
        <authorList>
            <consortium name="The Broad Institute Genomics Platform"/>
            <consortium name="The Broad Institute Genome Sequencing Center for Infectious Disease"/>
            <person name="Wu L."/>
            <person name="Ma J."/>
        </authorList>
    </citation>
    <scope>NUCLEOTIDE SEQUENCE [LARGE SCALE GENOMIC DNA]</scope>
    <source>
        <strain evidence="2">KCTC 32041</strain>
    </source>
</reference>
<name>A0ABQ2YBE7_9NEIS</name>
<organism evidence="1 2">
    <name type="scientific">Vogesella alkaliphila</name>
    <dbReference type="NCBI Taxonomy" id="1193621"/>
    <lineage>
        <taxon>Bacteria</taxon>
        <taxon>Pseudomonadati</taxon>
        <taxon>Pseudomonadota</taxon>
        <taxon>Betaproteobacteria</taxon>
        <taxon>Neisseriales</taxon>
        <taxon>Chromobacteriaceae</taxon>
        <taxon>Vogesella</taxon>
    </lineage>
</organism>
<protein>
    <recommendedName>
        <fullName evidence="3">ATPase</fullName>
    </recommendedName>
</protein>
<evidence type="ECO:0008006" key="3">
    <source>
        <dbReference type="Google" id="ProtNLM"/>
    </source>
</evidence>
<evidence type="ECO:0000313" key="1">
    <source>
        <dbReference type="EMBL" id="GGX78217.1"/>
    </source>
</evidence>
<dbReference type="NCBIfam" id="NF040826">
    <property type="entry name" value="lxa_BCAM0308"/>
    <property type="match status" value="1"/>
</dbReference>
<gene>
    <name evidence="1" type="ORF">GCM10011290_01960</name>
</gene>
<dbReference type="InterPro" id="IPR047706">
    <property type="entry name" value="BCAM0308-like"/>
</dbReference>
<dbReference type="EMBL" id="BMYW01000001">
    <property type="protein sequence ID" value="GGX78217.1"/>
    <property type="molecule type" value="Genomic_DNA"/>
</dbReference>
<evidence type="ECO:0000313" key="2">
    <source>
        <dbReference type="Proteomes" id="UP000600877"/>
    </source>
</evidence>
<dbReference type="Proteomes" id="UP000600877">
    <property type="component" value="Unassembled WGS sequence"/>
</dbReference>
<sequence>MCPDCHAVYHQGRWQWSAPPAGAHAQRCPSCQRAHDQYPAGFLSLSGPFLTEHHAEIMNLLRNVAERAKSEHPLKTIIAIEEKPDAVMISTAEIHLTRELGEAIQHAYKGDLDYHYNSGENLLRVNWVH</sequence>